<dbReference type="KEGG" id="nsh:GXM_08568"/>
<keyword evidence="2" id="KW-1185">Reference proteome</keyword>
<name>A0A5P8WEI9_9NOSO</name>
<dbReference type="EMBL" id="CP045227">
    <property type="protein sequence ID" value="QFS51074.1"/>
    <property type="molecule type" value="Genomic_DNA"/>
</dbReference>
<protein>
    <submittedName>
        <fullName evidence="1">Uncharacterized protein</fullName>
    </submittedName>
</protein>
<dbReference type="AlphaFoldDB" id="A0A5P8WEI9"/>
<proteinExistence type="predicted"/>
<evidence type="ECO:0000313" key="2">
    <source>
        <dbReference type="Proteomes" id="UP000326678"/>
    </source>
</evidence>
<sequence length="40" mass="4831">MLLQMIKVFDAYLNKYFIISIPTTRIRDFSNLARIQRRSP</sequence>
<organism evidence="1 2">
    <name type="scientific">Nostoc sphaeroides CCNUC1</name>
    <dbReference type="NCBI Taxonomy" id="2653204"/>
    <lineage>
        <taxon>Bacteria</taxon>
        <taxon>Bacillati</taxon>
        <taxon>Cyanobacteriota</taxon>
        <taxon>Cyanophyceae</taxon>
        <taxon>Nostocales</taxon>
        <taxon>Nostocaceae</taxon>
        <taxon>Nostoc</taxon>
    </lineage>
</organism>
<dbReference type="Proteomes" id="UP000326678">
    <property type="component" value="Chromosome Gxm2"/>
</dbReference>
<evidence type="ECO:0000313" key="1">
    <source>
        <dbReference type="EMBL" id="QFS51074.1"/>
    </source>
</evidence>
<reference evidence="1 2" key="1">
    <citation type="submission" date="2019-10" db="EMBL/GenBank/DDBJ databases">
        <title>Genomic and transcriptomic insights into the perfect genentic adaptation of a filamentous nitrogen-fixing cyanobacterium to rice fields.</title>
        <authorList>
            <person name="Chen Z."/>
        </authorList>
    </citation>
    <scope>NUCLEOTIDE SEQUENCE [LARGE SCALE GENOMIC DNA]</scope>
    <source>
        <strain evidence="1">CCNUC1</strain>
    </source>
</reference>
<accession>A0A5P8WEI9</accession>
<gene>
    <name evidence="1" type="ORF">GXM_08568</name>
</gene>